<name>A0ABQ8V708_9AGAR</name>
<comment type="caution">
    <text evidence="1">The sequence shown here is derived from an EMBL/GenBank/DDBJ whole genome shotgun (WGS) entry which is preliminary data.</text>
</comment>
<protein>
    <submittedName>
        <fullName evidence="1">Uncharacterized protein</fullName>
    </submittedName>
</protein>
<accession>A0ABQ8V708</accession>
<sequence>MLRDLLQSRPRGVFPIKTARVRPSVDFIVVSVAENDDTVYGGAKLKLDWDNTSDLPTLSHSSRPYIFNVKSISTEKNCALNLRLLVGQENLRDNYRVLEVDSNRVIASKGNIVSTNKDDRRPISFTLKPETQTVDCSRTLEVVMSRRSPHSNYAFSYNNLGSEIVRRGDPYVEVNNGPPTYTLQMRFELAEDPVGSPVVENSVKELFAYATKEHNLFEGGRSFFLPDRLGWLGSPSRDTSKPVHLDIYCAVEDDGRSPYHQPGFDVVISRSSPLQNYIITDLRPGKDNKVVKKGDRK</sequence>
<organism evidence="1 2">
    <name type="scientific">Lentinula lateritia</name>
    <dbReference type="NCBI Taxonomy" id="40482"/>
    <lineage>
        <taxon>Eukaryota</taxon>
        <taxon>Fungi</taxon>
        <taxon>Dikarya</taxon>
        <taxon>Basidiomycota</taxon>
        <taxon>Agaricomycotina</taxon>
        <taxon>Agaricomycetes</taxon>
        <taxon>Agaricomycetidae</taxon>
        <taxon>Agaricales</taxon>
        <taxon>Marasmiineae</taxon>
        <taxon>Omphalotaceae</taxon>
        <taxon>Lentinula</taxon>
    </lineage>
</organism>
<evidence type="ECO:0000313" key="2">
    <source>
        <dbReference type="Proteomes" id="UP001150217"/>
    </source>
</evidence>
<gene>
    <name evidence="1" type="ORF">C8R41DRAFT_922918</name>
</gene>
<evidence type="ECO:0000313" key="1">
    <source>
        <dbReference type="EMBL" id="KAJ4477911.1"/>
    </source>
</evidence>
<dbReference type="Proteomes" id="UP001150217">
    <property type="component" value="Unassembled WGS sequence"/>
</dbReference>
<reference evidence="1" key="1">
    <citation type="submission" date="2022-08" db="EMBL/GenBank/DDBJ databases">
        <title>A Global Phylogenomic Analysis of the Shiitake Genus Lentinula.</title>
        <authorList>
            <consortium name="DOE Joint Genome Institute"/>
            <person name="Sierra-Patev S."/>
            <person name="Min B."/>
            <person name="Naranjo-Ortiz M."/>
            <person name="Looney B."/>
            <person name="Konkel Z."/>
            <person name="Slot J.C."/>
            <person name="Sakamoto Y."/>
            <person name="Steenwyk J.L."/>
            <person name="Rokas A."/>
            <person name="Carro J."/>
            <person name="Camarero S."/>
            <person name="Ferreira P."/>
            <person name="Molpeceres G."/>
            <person name="Ruiz-Duenas F.J."/>
            <person name="Serrano A."/>
            <person name="Henrissat B."/>
            <person name="Drula E."/>
            <person name="Hughes K.W."/>
            <person name="Mata J.L."/>
            <person name="Ishikawa N.K."/>
            <person name="Vargas-Isla R."/>
            <person name="Ushijima S."/>
            <person name="Smith C.A."/>
            <person name="Ahrendt S."/>
            <person name="Andreopoulos W."/>
            <person name="He G."/>
            <person name="Labutti K."/>
            <person name="Lipzen A."/>
            <person name="Ng V."/>
            <person name="Riley R."/>
            <person name="Sandor L."/>
            <person name="Barry K."/>
            <person name="Martinez A.T."/>
            <person name="Xiao Y."/>
            <person name="Gibbons J.G."/>
            <person name="Terashima K."/>
            <person name="Grigoriev I.V."/>
            <person name="Hibbett D.S."/>
        </authorList>
    </citation>
    <scope>NUCLEOTIDE SEQUENCE</scope>
    <source>
        <strain evidence="1">RHP3577 ss4</strain>
    </source>
</reference>
<keyword evidence="2" id="KW-1185">Reference proteome</keyword>
<dbReference type="EMBL" id="JANVFT010000066">
    <property type="protein sequence ID" value="KAJ4477911.1"/>
    <property type="molecule type" value="Genomic_DNA"/>
</dbReference>
<proteinExistence type="predicted"/>